<dbReference type="InterPro" id="IPR036864">
    <property type="entry name" value="Zn2-C6_fun-type_DNA-bd_sf"/>
</dbReference>
<keyword evidence="6" id="KW-0175">Coiled coil</keyword>
<keyword evidence="2" id="KW-0479">Metal-binding</keyword>
<proteinExistence type="predicted"/>
<evidence type="ECO:0000256" key="6">
    <source>
        <dbReference type="SAM" id="Coils"/>
    </source>
</evidence>
<dbReference type="CDD" id="cd00067">
    <property type="entry name" value="GAL4"/>
    <property type="match status" value="1"/>
</dbReference>
<feature type="non-terminal residue" evidence="9">
    <location>
        <position position="603"/>
    </location>
</feature>
<dbReference type="GO" id="GO:0003677">
    <property type="term" value="F:DNA binding"/>
    <property type="evidence" value="ECO:0007669"/>
    <property type="project" value="InterPro"/>
</dbReference>
<evidence type="ECO:0000313" key="9">
    <source>
        <dbReference type="EMBL" id="KUJ19416.1"/>
    </source>
</evidence>
<comment type="subcellular location">
    <subcellularLocation>
        <location evidence="1">Nucleus</location>
    </subcellularLocation>
</comment>
<dbReference type="AlphaFoldDB" id="A0A194XGZ7"/>
<evidence type="ECO:0000256" key="2">
    <source>
        <dbReference type="ARBA" id="ARBA00022723"/>
    </source>
</evidence>
<keyword evidence="4" id="KW-0804">Transcription</keyword>
<feature type="compositionally biased region" description="Basic and acidic residues" evidence="7">
    <location>
        <begin position="1"/>
        <end position="10"/>
    </location>
</feature>
<gene>
    <name evidence="9" type="ORF">LY89DRAFT_642465</name>
</gene>
<evidence type="ECO:0000256" key="3">
    <source>
        <dbReference type="ARBA" id="ARBA00023015"/>
    </source>
</evidence>
<dbReference type="PANTHER" id="PTHR47338:SF10">
    <property type="entry name" value="TRANSCRIPTION FACTOR DOMAIN-CONTAINING PROTEIN-RELATED"/>
    <property type="match status" value="1"/>
</dbReference>
<dbReference type="GO" id="GO:0006351">
    <property type="term" value="P:DNA-templated transcription"/>
    <property type="evidence" value="ECO:0007669"/>
    <property type="project" value="InterPro"/>
</dbReference>
<dbReference type="Gene3D" id="4.10.240.10">
    <property type="entry name" value="Zn(2)-C6 fungal-type DNA-binding domain"/>
    <property type="match status" value="1"/>
</dbReference>
<dbReference type="PROSITE" id="PS50048">
    <property type="entry name" value="ZN2_CY6_FUNGAL_2"/>
    <property type="match status" value="1"/>
</dbReference>
<feature type="region of interest" description="Disordered" evidence="7">
    <location>
        <begin position="1"/>
        <end position="47"/>
    </location>
</feature>
<dbReference type="InParanoid" id="A0A194XGZ7"/>
<evidence type="ECO:0000256" key="1">
    <source>
        <dbReference type="ARBA" id="ARBA00004123"/>
    </source>
</evidence>
<dbReference type="PANTHER" id="PTHR47338">
    <property type="entry name" value="ZN(II)2CYS6 TRANSCRIPTION FACTOR (EUROFUNG)-RELATED"/>
    <property type="match status" value="1"/>
</dbReference>
<dbReference type="EMBL" id="KQ947411">
    <property type="protein sequence ID" value="KUJ19416.1"/>
    <property type="molecule type" value="Genomic_DNA"/>
</dbReference>
<dbReference type="SMART" id="SM00066">
    <property type="entry name" value="GAL4"/>
    <property type="match status" value="1"/>
</dbReference>
<dbReference type="GeneID" id="28821477"/>
<feature type="coiled-coil region" evidence="6">
    <location>
        <begin position="91"/>
        <end position="118"/>
    </location>
</feature>
<reference evidence="9 10" key="1">
    <citation type="submission" date="2015-10" db="EMBL/GenBank/DDBJ databases">
        <title>Full genome of DAOMC 229536 Phialocephala scopiformis, a fungal endophyte of spruce producing the potent anti-insectan compound rugulosin.</title>
        <authorList>
            <consortium name="DOE Joint Genome Institute"/>
            <person name="Walker A.K."/>
            <person name="Frasz S.L."/>
            <person name="Seifert K.A."/>
            <person name="Miller J.D."/>
            <person name="Mondo S.J."/>
            <person name="Labutti K."/>
            <person name="Lipzen A."/>
            <person name="Dockter R."/>
            <person name="Kennedy M."/>
            <person name="Grigoriev I.V."/>
            <person name="Spatafora J.W."/>
        </authorList>
    </citation>
    <scope>NUCLEOTIDE SEQUENCE [LARGE SCALE GENOMIC DNA]</scope>
    <source>
        <strain evidence="9 10">CBS 120377</strain>
    </source>
</reference>
<dbReference type="CDD" id="cd12148">
    <property type="entry name" value="fungal_TF_MHR"/>
    <property type="match status" value="1"/>
</dbReference>
<evidence type="ECO:0000256" key="4">
    <source>
        <dbReference type="ARBA" id="ARBA00023163"/>
    </source>
</evidence>
<dbReference type="PROSITE" id="PS00463">
    <property type="entry name" value="ZN2_CY6_FUNGAL_1"/>
    <property type="match status" value="1"/>
</dbReference>
<keyword evidence="3" id="KW-0805">Transcription regulation</keyword>
<feature type="domain" description="Zn(2)-C6 fungal-type" evidence="8">
    <location>
        <begin position="54"/>
        <end position="84"/>
    </location>
</feature>
<dbReference type="SUPFAM" id="SSF57701">
    <property type="entry name" value="Zn2/Cys6 DNA-binding domain"/>
    <property type="match status" value="1"/>
</dbReference>
<dbReference type="Pfam" id="PF04082">
    <property type="entry name" value="Fungal_trans"/>
    <property type="match status" value="1"/>
</dbReference>
<dbReference type="InterPro" id="IPR007219">
    <property type="entry name" value="XnlR_reg_dom"/>
</dbReference>
<keyword evidence="5" id="KW-0539">Nucleus</keyword>
<dbReference type="GO" id="GO:0000981">
    <property type="term" value="F:DNA-binding transcription factor activity, RNA polymerase II-specific"/>
    <property type="evidence" value="ECO:0007669"/>
    <property type="project" value="InterPro"/>
</dbReference>
<dbReference type="GO" id="GO:0008270">
    <property type="term" value="F:zinc ion binding"/>
    <property type="evidence" value="ECO:0007669"/>
    <property type="project" value="InterPro"/>
</dbReference>
<evidence type="ECO:0000256" key="5">
    <source>
        <dbReference type="ARBA" id="ARBA00023242"/>
    </source>
</evidence>
<dbReference type="InterPro" id="IPR050815">
    <property type="entry name" value="TF_fung"/>
</dbReference>
<name>A0A194XGZ7_MOLSC</name>
<dbReference type="RefSeq" id="XP_018073771.1">
    <property type="nucleotide sequence ID" value="XM_018211751.1"/>
</dbReference>
<accession>A0A194XGZ7</accession>
<evidence type="ECO:0000259" key="8">
    <source>
        <dbReference type="PROSITE" id="PS50048"/>
    </source>
</evidence>
<keyword evidence="10" id="KW-1185">Reference proteome</keyword>
<dbReference type="OrthoDB" id="5600212at2759"/>
<evidence type="ECO:0000313" key="10">
    <source>
        <dbReference type="Proteomes" id="UP000070700"/>
    </source>
</evidence>
<organism evidence="9 10">
    <name type="scientific">Mollisia scopiformis</name>
    <name type="common">Conifer needle endophyte fungus</name>
    <name type="synonym">Phialocephala scopiformis</name>
    <dbReference type="NCBI Taxonomy" id="149040"/>
    <lineage>
        <taxon>Eukaryota</taxon>
        <taxon>Fungi</taxon>
        <taxon>Dikarya</taxon>
        <taxon>Ascomycota</taxon>
        <taxon>Pezizomycotina</taxon>
        <taxon>Leotiomycetes</taxon>
        <taxon>Helotiales</taxon>
        <taxon>Mollisiaceae</taxon>
        <taxon>Mollisia</taxon>
    </lineage>
</organism>
<dbReference type="SMART" id="SM00906">
    <property type="entry name" value="Fungal_trans"/>
    <property type="match status" value="1"/>
</dbReference>
<sequence>MAARENDPDYHGPPAEVDTTLRAPNHRGGAVDAEPAGPSSTNDANTKPIEKTISCVSCRKRKLKCDRVKPSCGTCNRLRHDCEYPERRRNLGSKRRNMKELEARLAQVETQLVSEQTKAATTQGATSISMDADWNDLTMDMNMDMVDDALLDGTFDLNAAGFDFQPPGPSLPMGDIFSQELLELGLQEPLPPQEMMDDLHQIYFEKFHPQVPFIHKYRYYTSLSKSPMFRPPVCLRYAIWAVAASLSDKYRCYEDLLYERSRRYLQDAEMKGHGEGFVSIYYAQTWGLISNFEAKKTYFSRSWMSTGRMVRLTQMLGLYRLDIERGEFKQILPPPRDWIELEERRRTFWAAYYGDRWASSGTGWPMLVHEDEIFTNLPCSDEAFESGVVEPTISLAEALTPDGARNLSPFAGVILSATLFGHNFLHLHKSGPDEHPEDPVNGEFWKRHRKMDNVLSNTFMFLPDHLRLPSNVRNMNVVFLHMNIHASAICLHQAAILTAEKHSLAKNVSDQSRGRCLLAAEEIVNIMRLICHVDHSLLHPWIGFCLYVAAGVFVKDQKHGSRNPGVMTNLEFLLSAMKSIGSKHNITNHFTAQVELDMQAAGL</sequence>
<dbReference type="InterPro" id="IPR001138">
    <property type="entry name" value="Zn2Cys6_DnaBD"/>
</dbReference>
<protein>
    <recommendedName>
        <fullName evidence="8">Zn(2)-C6 fungal-type domain-containing protein</fullName>
    </recommendedName>
</protein>
<dbReference type="KEGG" id="psco:LY89DRAFT_642465"/>
<dbReference type="Pfam" id="PF00172">
    <property type="entry name" value="Zn_clus"/>
    <property type="match status" value="1"/>
</dbReference>
<dbReference type="Proteomes" id="UP000070700">
    <property type="component" value="Unassembled WGS sequence"/>
</dbReference>
<dbReference type="GO" id="GO:0005634">
    <property type="term" value="C:nucleus"/>
    <property type="evidence" value="ECO:0007669"/>
    <property type="project" value="UniProtKB-SubCell"/>
</dbReference>
<evidence type="ECO:0000256" key="7">
    <source>
        <dbReference type="SAM" id="MobiDB-lite"/>
    </source>
</evidence>